<accession>M2RL08</accession>
<name>M2RL08_CERS8</name>
<evidence type="ECO:0000313" key="2">
    <source>
        <dbReference type="EMBL" id="EMD39481.1"/>
    </source>
</evidence>
<dbReference type="PROSITE" id="PS50181">
    <property type="entry name" value="FBOX"/>
    <property type="match status" value="1"/>
</dbReference>
<dbReference type="HOGENOM" id="CLU_038175_0_0_1"/>
<dbReference type="Pfam" id="PF12937">
    <property type="entry name" value="F-box-like"/>
    <property type="match status" value="1"/>
</dbReference>
<dbReference type="Proteomes" id="UP000016930">
    <property type="component" value="Unassembled WGS sequence"/>
</dbReference>
<dbReference type="EMBL" id="KB445793">
    <property type="protein sequence ID" value="EMD39481.1"/>
    <property type="molecule type" value="Genomic_DNA"/>
</dbReference>
<keyword evidence="3" id="KW-1185">Reference proteome</keyword>
<proteinExistence type="predicted"/>
<sequence length="490" mass="55153">MTLPPEIISRIAQYAHHADLLSLTRVCKTSQSASEAILYETLYLRDAEAAYFACQAIITHNGARGTYVRRFWFCPDLRRSRPFPSQFWQAVQVALTKMDYLEYLVLNDPTGSNTWVLTPGHFKFELHDASFNLKWDENLVAFLATQHKLRVLSTLDSLDGEALCGLPAGSLQNLTTFSGPLLVLAELVESPLTHVQIQLENDTAVILETVLSDLSKLKKGLRSLNIIGIPSQYSLETLQLVSKSMFQSNLHHLGVLPLPWGDRVPFRRCLMQLHSLENIEVDVSRWDPPPSEPFQRMIAAELRVYCPTLRRVIFVILQQEHLWYCRNEEWFKSLSFVSRKAASLPISIMHPSPSSSASTTPHQVPHFFLTMQPARTQRAQTHSIAALPSLAHSLSSFPTMTTVSQDMVHYGTMGRTKKIGEAKRTKQRQDAIPSSPVGLLARLGLQRVMLTILMQSMPSPATHTQSLPGDDEPMLSIKRRQKVRALPLSA</sequence>
<dbReference type="CDD" id="cd09917">
    <property type="entry name" value="F-box_SF"/>
    <property type="match status" value="1"/>
</dbReference>
<dbReference type="AlphaFoldDB" id="M2RL08"/>
<dbReference type="InterPro" id="IPR001810">
    <property type="entry name" value="F-box_dom"/>
</dbReference>
<gene>
    <name evidence="2" type="ORF">CERSUDRAFT_121752</name>
</gene>
<dbReference type="OrthoDB" id="3250756at2759"/>
<evidence type="ECO:0000259" key="1">
    <source>
        <dbReference type="PROSITE" id="PS50181"/>
    </source>
</evidence>
<evidence type="ECO:0000313" key="3">
    <source>
        <dbReference type="Proteomes" id="UP000016930"/>
    </source>
</evidence>
<organism evidence="2 3">
    <name type="scientific">Ceriporiopsis subvermispora (strain B)</name>
    <name type="common">White-rot fungus</name>
    <name type="synonym">Gelatoporia subvermispora</name>
    <dbReference type="NCBI Taxonomy" id="914234"/>
    <lineage>
        <taxon>Eukaryota</taxon>
        <taxon>Fungi</taxon>
        <taxon>Dikarya</taxon>
        <taxon>Basidiomycota</taxon>
        <taxon>Agaricomycotina</taxon>
        <taxon>Agaricomycetes</taxon>
        <taxon>Polyporales</taxon>
        <taxon>Gelatoporiaceae</taxon>
        <taxon>Gelatoporia</taxon>
    </lineage>
</organism>
<reference evidence="2 3" key="1">
    <citation type="journal article" date="2012" name="Proc. Natl. Acad. Sci. U.S.A.">
        <title>Comparative genomics of Ceriporiopsis subvermispora and Phanerochaete chrysosporium provide insight into selective ligninolysis.</title>
        <authorList>
            <person name="Fernandez-Fueyo E."/>
            <person name="Ruiz-Duenas F.J."/>
            <person name="Ferreira P."/>
            <person name="Floudas D."/>
            <person name="Hibbett D.S."/>
            <person name="Canessa P."/>
            <person name="Larrondo L.F."/>
            <person name="James T.Y."/>
            <person name="Seelenfreund D."/>
            <person name="Lobos S."/>
            <person name="Polanco R."/>
            <person name="Tello M."/>
            <person name="Honda Y."/>
            <person name="Watanabe T."/>
            <person name="Watanabe T."/>
            <person name="Ryu J.S."/>
            <person name="Kubicek C.P."/>
            <person name="Schmoll M."/>
            <person name="Gaskell J."/>
            <person name="Hammel K.E."/>
            <person name="St John F.J."/>
            <person name="Vanden Wymelenberg A."/>
            <person name="Sabat G."/>
            <person name="Splinter BonDurant S."/>
            <person name="Syed K."/>
            <person name="Yadav J.S."/>
            <person name="Doddapaneni H."/>
            <person name="Subramanian V."/>
            <person name="Lavin J.L."/>
            <person name="Oguiza J.A."/>
            <person name="Perez G."/>
            <person name="Pisabarro A.G."/>
            <person name="Ramirez L."/>
            <person name="Santoyo F."/>
            <person name="Master E."/>
            <person name="Coutinho P.M."/>
            <person name="Henrissat B."/>
            <person name="Lombard V."/>
            <person name="Magnuson J.K."/>
            <person name="Kuees U."/>
            <person name="Hori C."/>
            <person name="Igarashi K."/>
            <person name="Samejima M."/>
            <person name="Held B.W."/>
            <person name="Barry K.W."/>
            <person name="LaButti K.M."/>
            <person name="Lapidus A."/>
            <person name="Lindquist E.A."/>
            <person name="Lucas S.M."/>
            <person name="Riley R."/>
            <person name="Salamov A.A."/>
            <person name="Hoffmeister D."/>
            <person name="Schwenk D."/>
            <person name="Hadar Y."/>
            <person name="Yarden O."/>
            <person name="de Vries R.P."/>
            <person name="Wiebenga A."/>
            <person name="Stenlid J."/>
            <person name="Eastwood D."/>
            <person name="Grigoriev I.V."/>
            <person name="Berka R.M."/>
            <person name="Blanchette R.A."/>
            <person name="Kersten P."/>
            <person name="Martinez A.T."/>
            <person name="Vicuna R."/>
            <person name="Cullen D."/>
        </authorList>
    </citation>
    <scope>NUCLEOTIDE SEQUENCE [LARGE SCALE GENOMIC DNA]</scope>
    <source>
        <strain evidence="2 3">B</strain>
    </source>
</reference>
<protein>
    <recommendedName>
        <fullName evidence="1">F-box domain-containing protein</fullName>
    </recommendedName>
</protein>
<feature type="domain" description="F-box" evidence="1">
    <location>
        <begin position="1"/>
        <end position="46"/>
    </location>
</feature>